<dbReference type="EMBL" id="JQBX01000010">
    <property type="protein sequence ID" value="KRN93816.1"/>
    <property type="molecule type" value="Genomic_DNA"/>
</dbReference>
<keyword evidence="1" id="KW-0812">Transmembrane</keyword>
<evidence type="ECO:0000313" key="2">
    <source>
        <dbReference type="EMBL" id="KRN93816.1"/>
    </source>
</evidence>
<sequence>MFKNKQRQALAVGIVSGTTVLIVNHVQISDLSRFLIVFFVVLIFSEFVLHWTPKE</sequence>
<organism evidence="2 3">
    <name type="scientific">Pediococcus stilesii</name>
    <dbReference type="NCBI Taxonomy" id="331679"/>
    <lineage>
        <taxon>Bacteria</taxon>
        <taxon>Bacillati</taxon>
        <taxon>Bacillota</taxon>
        <taxon>Bacilli</taxon>
        <taxon>Lactobacillales</taxon>
        <taxon>Lactobacillaceae</taxon>
        <taxon>Pediococcus</taxon>
    </lineage>
</organism>
<keyword evidence="1" id="KW-0472">Membrane</keyword>
<evidence type="ECO:0000256" key="1">
    <source>
        <dbReference type="SAM" id="Phobius"/>
    </source>
</evidence>
<dbReference type="AlphaFoldDB" id="A0A0R2KWC0"/>
<evidence type="ECO:0000313" key="3">
    <source>
        <dbReference type="Proteomes" id="UP000051859"/>
    </source>
</evidence>
<reference evidence="2 3" key="1">
    <citation type="journal article" date="2015" name="Genome Announc.">
        <title>Expanding the biotechnology potential of lactobacilli through comparative genomics of 213 strains and associated genera.</title>
        <authorList>
            <person name="Sun Z."/>
            <person name="Harris H.M."/>
            <person name="McCann A."/>
            <person name="Guo C."/>
            <person name="Argimon S."/>
            <person name="Zhang W."/>
            <person name="Yang X."/>
            <person name="Jeffery I.B."/>
            <person name="Cooney J.C."/>
            <person name="Kagawa T.F."/>
            <person name="Liu W."/>
            <person name="Song Y."/>
            <person name="Salvetti E."/>
            <person name="Wrobel A."/>
            <person name="Rasinkangas P."/>
            <person name="Parkhill J."/>
            <person name="Rea M.C."/>
            <person name="O'Sullivan O."/>
            <person name="Ritari J."/>
            <person name="Douillard F.P."/>
            <person name="Paul Ross R."/>
            <person name="Yang R."/>
            <person name="Briner A.E."/>
            <person name="Felis G.E."/>
            <person name="de Vos W.M."/>
            <person name="Barrangou R."/>
            <person name="Klaenhammer T.R."/>
            <person name="Caufield P.W."/>
            <person name="Cui Y."/>
            <person name="Zhang H."/>
            <person name="O'Toole P.W."/>
        </authorList>
    </citation>
    <scope>NUCLEOTIDE SEQUENCE [LARGE SCALE GENOMIC DNA]</scope>
    <source>
        <strain evidence="2 3">DSM 18001</strain>
    </source>
</reference>
<dbReference type="RefSeq" id="WP_157059756.1">
    <property type="nucleotide sequence ID" value="NZ_JQBX01000010.1"/>
</dbReference>
<keyword evidence="3" id="KW-1185">Reference proteome</keyword>
<name>A0A0R2KWC0_9LACO</name>
<proteinExistence type="predicted"/>
<dbReference type="Proteomes" id="UP000051859">
    <property type="component" value="Unassembled WGS sequence"/>
</dbReference>
<dbReference type="STRING" id="331679.IV81_GL000218"/>
<accession>A0A0R2KWC0</accession>
<keyword evidence="1" id="KW-1133">Transmembrane helix</keyword>
<comment type="caution">
    <text evidence="2">The sequence shown here is derived from an EMBL/GenBank/DDBJ whole genome shotgun (WGS) entry which is preliminary data.</text>
</comment>
<protein>
    <submittedName>
        <fullName evidence="2">Uncharacterized protein</fullName>
    </submittedName>
</protein>
<gene>
    <name evidence="2" type="ORF">IV81_GL000218</name>
</gene>
<feature type="transmembrane region" description="Helical" evidence="1">
    <location>
        <begin position="34"/>
        <end position="52"/>
    </location>
</feature>
<dbReference type="PATRIC" id="fig|331679.3.peg.222"/>
<feature type="transmembrane region" description="Helical" evidence="1">
    <location>
        <begin position="9"/>
        <end position="28"/>
    </location>
</feature>